<feature type="compositionally biased region" description="Polar residues" evidence="1">
    <location>
        <begin position="67"/>
        <end position="76"/>
    </location>
</feature>
<dbReference type="Proteomes" id="UP000000763">
    <property type="component" value="Chromosome 9"/>
</dbReference>
<feature type="compositionally biased region" description="Basic and acidic residues" evidence="1">
    <location>
        <begin position="176"/>
        <end position="193"/>
    </location>
</feature>
<feature type="compositionally biased region" description="Polar residues" evidence="1">
    <location>
        <begin position="27"/>
        <end position="45"/>
    </location>
</feature>
<gene>
    <name evidence="2" type="primary">OSJNBb0024J13.10</name>
</gene>
<name>Q6K2E4_ORYSJ</name>
<organism evidence="2 3">
    <name type="scientific">Oryza sativa subsp. japonica</name>
    <name type="common">Rice</name>
    <dbReference type="NCBI Taxonomy" id="39947"/>
    <lineage>
        <taxon>Eukaryota</taxon>
        <taxon>Viridiplantae</taxon>
        <taxon>Streptophyta</taxon>
        <taxon>Embryophyta</taxon>
        <taxon>Tracheophyta</taxon>
        <taxon>Spermatophyta</taxon>
        <taxon>Magnoliopsida</taxon>
        <taxon>Liliopsida</taxon>
        <taxon>Poales</taxon>
        <taxon>Poaceae</taxon>
        <taxon>BOP clade</taxon>
        <taxon>Oryzoideae</taxon>
        <taxon>Oryzeae</taxon>
        <taxon>Oryzinae</taxon>
        <taxon>Oryza</taxon>
        <taxon>Oryza sativa</taxon>
    </lineage>
</organism>
<evidence type="ECO:0000313" key="3">
    <source>
        <dbReference type="Proteomes" id="UP000000763"/>
    </source>
</evidence>
<evidence type="ECO:0000256" key="1">
    <source>
        <dbReference type="SAM" id="MobiDB-lite"/>
    </source>
</evidence>
<protein>
    <submittedName>
        <fullName evidence="2">Uncharacterized protein</fullName>
    </submittedName>
</protein>
<dbReference type="EMBL" id="AP005879">
    <property type="protein sequence ID" value="BAD23672.1"/>
    <property type="molecule type" value="Genomic_DNA"/>
</dbReference>
<feature type="compositionally biased region" description="Pro residues" evidence="1">
    <location>
        <begin position="49"/>
        <end position="63"/>
    </location>
</feature>
<proteinExistence type="predicted"/>
<accession>Q6K2E4</accession>
<reference evidence="3" key="1">
    <citation type="journal article" date="2005" name="Nature">
        <title>The map-based sequence of the rice genome.</title>
        <authorList>
            <consortium name="International rice genome sequencing project (IRGSP)"/>
            <person name="Matsumoto T."/>
            <person name="Wu J."/>
            <person name="Kanamori H."/>
            <person name="Katayose Y."/>
            <person name="Fujisawa M."/>
            <person name="Namiki N."/>
            <person name="Mizuno H."/>
            <person name="Yamamoto K."/>
            <person name="Antonio B.A."/>
            <person name="Baba T."/>
            <person name="Sakata K."/>
            <person name="Nagamura Y."/>
            <person name="Aoki H."/>
            <person name="Arikawa K."/>
            <person name="Arita K."/>
            <person name="Bito T."/>
            <person name="Chiden Y."/>
            <person name="Fujitsuka N."/>
            <person name="Fukunaka R."/>
            <person name="Hamada M."/>
            <person name="Harada C."/>
            <person name="Hayashi A."/>
            <person name="Hijishita S."/>
            <person name="Honda M."/>
            <person name="Hosokawa S."/>
            <person name="Ichikawa Y."/>
            <person name="Idonuma A."/>
            <person name="Iijima M."/>
            <person name="Ikeda M."/>
            <person name="Ikeno M."/>
            <person name="Ito K."/>
            <person name="Ito S."/>
            <person name="Ito T."/>
            <person name="Ito Y."/>
            <person name="Ito Y."/>
            <person name="Iwabuchi A."/>
            <person name="Kamiya K."/>
            <person name="Karasawa W."/>
            <person name="Kurita K."/>
            <person name="Katagiri S."/>
            <person name="Kikuta A."/>
            <person name="Kobayashi H."/>
            <person name="Kobayashi N."/>
            <person name="Machita K."/>
            <person name="Maehara T."/>
            <person name="Masukawa M."/>
            <person name="Mizubayashi T."/>
            <person name="Mukai Y."/>
            <person name="Nagasaki H."/>
            <person name="Nagata Y."/>
            <person name="Naito S."/>
            <person name="Nakashima M."/>
            <person name="Nakama Y."/>
            <person name="Nakamichi Y."/>
            <person name="Nakamura M."/>
            <person name="Meguro A."/>
            <person name="Negishi M."/>
            <person name="Ohta I."/>
            <person name="Ohta T."/>
            <person name="Okamoto M."/>
            <person name="Ono N."/>
            <person name="Saji S."/>
            <person name="Sakaguchi M."/>
            <person name="Sakai K."/>
            <person name="Shibata M."/>
            <person name="Shimokawa T."/>
            <person name="Song J."/>
            <person name="Takazaki Y."/>
            <person name="Terasawa K."/>
            <person name="Tsugane M."/>
            <person name="Tsuji K."/>
            <person name="Ueda S."/>
            <person name="Waki K."/>
            <person name="Yamagata H."/>
            <person name="Yamamoto M."/>
            <person name="Yamamoto S."/>
            <person name="Yamane H."/>
            <person name="Yoshiki S."/>
            <person name="Yoshihara R."/>
            <person name="Yukawa K."/>
            <person name="Zhong H."/>
            <person name="Yano M."/>
            <person name="Yuan Q."/>
            <person name="Ouyang S."/>
            <person name="Liu J."/>
            <person name="Jones K.M."/>
            <person name="Gansberger K."/>
            <person name="Moffat K."/>
            <person name="Hill J."/>
            <person name="Bera J."/>
            <person name="Fadrosh D."/>
            <person name="Jin S."/>
            <person name="Johri S."/>
            <person name="Kim M."/>
            <person name="Overton L."/>
            <person name="Reardon M."/>
            <person name="Tsitrin T."/>
            <person name="Vuong H."/>
            <person name="Weaver B."/>
            <person name="Ciecko A."/>
            <person name="Tallon L."/>
            <person name="Jackson J."/>
            <person name="Pai G."/>
            <person name="Aken S.V."/>
            <person name="Utterback T."/>
            <person name="Reidmuller S."/>
            <person name="Feldblyum T."/>
            <person name="Hsiao J."/>
            <person name="Zismann V."/>
            <person name="Iobst S."/>
            <person name="de Vazeille A.R."/>
            <person name="Buell C.R."/>
            <person name="Ying K."/>
            <person name="Li Y."/>
            <person name="Lu T."/>
            <person name="Huang Y."/>
            <person name="Zhao Q."/>
            <person name="Feng Q."/>
            <person name="Zhang L."/>
            <person name="Zhu J."/>
            <person name="Weng Q."/>
            <person name="Mu J."/>
            <person name="Lu Y."/>
            <person name="Fan D."/>
            <person name="Liu Y."/>
            <person name="Guan J."/>
            <person name="Zhang Y."/>
            <person name="Yu S."/>
            <person name="Liu X."/>
            <person name="Zhang Y."/>
            <person name="Hong G."/>
            <person name="Han B."/>
            <person name="Choisne N."/>
            <person name="Demange N."/>
            <person name="Orjeda G."/>
            <person name="Samain S."/>
            <person name="Cattolico L."/>
            <person name="Pelletier E."/>
            <person name="Couloux A."/>
            <person name="Segurens B."/>
            <person name="Wincker P."/>
            <person name="D'Hont A."/>
            <person name="Scarpelli C."/>
            <person name="Weissenbach J."/>
            <person name="Salanoubat M."/>
            <person name="Quetier F."/>
            <person name="Yu Y."/>
            <person name="Kim H.R."/>
            <person name="Rambo T."/>
            <person name="Currie J."/>
            <person name="Collura K."/>
            <person name="Luo M."/>
            <person name="Yang T."/>
            <person name="Ammiraju J.S.S."/>
            <person name="Engler F."/>
            <person name="Soderlund C."/>
            <person name="Wing R.A."/>
            <person name="Palmer L.E."/>
            <person name="de la Bastide M."/>
            <person name="Spiegel L."/>
            <person name="Nascimento L."/>
            <person name="Zutavern T."/>
            <person name="O'Shaughnessy A."/>
            <person name="Dike S."/>
            <person name="Dedhia N."/>
            <person name="Preston R."/>
            <person name="Balija V."/>
            <person name="McCombie W.R."/>
            <person name="Chow T."/>
            <person name="Chen H."/>
            <person name="Chung M."/>
            <person name="Chen C."/>
            <person name="Shaw J."/>
            <person name="Wu H."/>
            <person name="Hsiao K."/>
            <person name="Chao Y."/>
            <person name="Chu M."/>
            <person name="Cheng C."/>
            <person name="Hour A."/>
            <person name="Lee P."/>
            <person name="Lin S."/>
            <person name="Lin Y."/>
            <person name="Liou J."/>
            <person name="Liu S."/>
            <person name="Hsing Y."/>
            <person name="Raghuvanshi S."/>
            <person name="Mohanty A."/>
            <person name="Bharti A.K."/>
            <person name="Gaur A."/>
            <person name="Gupta V."/>
            <person name="Kumar D."/>
            <person name="Ravi V."/>
            <person name="Vij S."/>
            <person name="Kapur A."/>
            <person name="Khurana P."/>
            <person name="Khurana P."/>
            <person name="Khurana J.P."/>
            <person name="Tyagi A.K."/>
            <person name="Gaikwad K."/>
            <person name="Singh A."/>
            <person name="Dalal V."/>
            <person name="Srivastava S."/>
            <person name="Dixit A."/>
            <person name="Pal A.K."/>
            <person name="Ghazi I.A."/>
            <person name="Yadav M."/>
            <person name="Pandit A."/>
            <person name="Bhargava A."/>
            <person name="Sureshbabu K."/>
            <person name="Batra K."/>
            <person name="Sharma T.R."/>
            <person name="Mohapatra T."/>
            <person name="Singh N.K."/>
            <person name="Messing J."/>
            <person name="Nelson A.B."/>
            <person name="Fuks G."/>
            <person name="Kavchok S."/>
            <person name="Keizer G."/>
            <person name="Linton E."/>
            <person name="Llaca V."/>
            <person name="Song R."/>
            <person name="Tanyolac B."/>
            <person name="Young S."/>
            <person name="Ho-Il K."/>
            <person name="Hahn J.H."/>
            <person name="Sangsakoo G."/>
            <person name="Vanavichit A."/>
            <person name="de Mattos Luiz.A.T."/>
            <person name="Zimmer P.D."/>
            <person name="Malone G."/>
            <person name="Dellagostin O."/>
            <person name="de Oliveira A.C."/>
            <person name="Bevan M."/>
            <person name="Bancroft I."/>
            <person name="Minx P."/>
            <person name="Cordum H."/>
            <person name="Wilson R."/>
            <person name="Cheng Z."/>
            <person name="Jin W."/>
            <person name="Jiang J."/>
            <person name="Leong S.A."/>
            <person name="Iwama H."/>
            <person name="Gojobori T."/>
            <person name="Itoh T."/>
            <person name="Niimura Y."/>
            <person name="Fujii Y."/>
            <person name="Habara T."/>
            <person name="Sakai H."/>
            <person name="Sato Y."/>
            <person name="Wilson G."/>
            <person name="Kumar K."/>
            <person name="McCouch S."/>
            <person name="Juretic N."/>
            <person name="Hoen D."/>
            <person name="Wright S."/>
            <person name="Bruskiewich R."/>
            <person name="Bureau T."/>
            <person name="Miyao A."/>
            <person name="Hirochika H."/>
            <person name="Nishikawa T."/>
            <person name="Kadowaki K."/>
            <person name="Sugiura M."/>
            <person name="Burr B."/>
            <person name="Sasaki T."/>
        </authorList>
    </citation>
    <scope>NUCLEOTIDE SEQUENCE [LARGE SCALE GENOMIC DNA]</scope>
    <source>
        <strain evidence="3">cv. Nipponbare</strain>
    </source>
</reference>
<dbReference type="AlphaFoldDB" id="Q6K2E4"/>
<sequence>MAVVAVIRACRVTTGHRQRANLDGSDETNLSETAPTEKNFNSAGQPDTPADPTPSRPPSPPVPRKGSSYTSDQAVTHSRLWADVSERGAPARGPPGSAAPKGGRWRLAGGPHQVVAQRGGEGGAGRARLGLKADWPTKARRQRGTATDGGDRRCGKQRRRPKGGGAWPEQRRGRRSREGEERRGREDSPATRRPERKTKVATTTRREEGRTSGGDT</sequence>
<reference evidence="3" key="2">
    <citation type="journal article" date="2008" name="Nucleic Acids Res.">
        <title>The rice annotation project database (RAP-DB): 2008 update.</title>
        <authorList>
            <consortium name="The rice annotation project (RAP)"/>
        </authorList>
    </citation>
    <scope>GENOME REANNOTATION</scope>
    <source>
        <strain evidence="3">cv. Nipponbare</strain>
    </source>
</reference>
<evidence type="ECO:0000313" key="2">
    <source>
        <dbReference type="EMBL" id="BAD23672.1"/>
    </source>
</evidence>
<feature type="compositionally biased region" description="Low complexity" evidence="1">
    <location>
        <begin position="87"/>
        <end position="102"/>
    </location>
</feature>
<feature type="region of interest" description="Disordered" evidence="1">
    <location>
        <begin position="18"/>
        <end position="216"/>
    </location>
</feature>